<dbReference type="EMBL" id="CAUOFW020003269">
    <property type="protein sequence ID" value="CAK9158949.1"/>
    <property type="molecule type" value="Genomic_DNA"/>
</dbReference>
<keyword evidence="3" id="KW-1185">Reference proteome</keyword>
<protein>
    <submittedName>
        <fullName evidence="2">Uncharacterized protein</fullName>
    </submittedName>
</protein>
<dbReference type="AlphaFoldDB" id="A0ABC8SUR6"/>
<evidence type="ECO:0000256" key="1">
    <source>
        <dbReference type="SAM" id="MobiDB-lite"/>
    </source>
</evidence>
<feature type="region of interest" description="Disordered" evidence="1">
    <location>
        <begin position="1"/>
        <end position="20"/>
    </location>
</feature>
<dbReference type="Proteomes" id="UP001642360">
    <property type="component" value="Unassembled WGS sequence"/>
</dbReference>
<evidence type="ECO:0000313" key="3">
    <source>
        <dbReference type="Proteomes" id="UP001642360"/>
    </source>
</evidence>
<reference evidence="2 3" key="1">
    <citation type="submission" date="2024-02" db="EMBL/GenBank/DDBJ databases">
        <authorList>
            <person name="Vignale AGUSTIN F."/>
            <person name="Sosa J E."/>
            <person name="Modenutti C."/>
        </authorList>
    </citation>
    <scope>NUCLEOTIDE SEQUENCE [LARGE SCALE GENOMIC DNA]</scope>
</reference>
<evidence type="ECO:0000313" key="2">
    <source>
        <dbReference type="EMBL" id="CAK9158949.1"/>
    </source>
</evidence>
<proteinExistence type="predicted"/>
<comment type="caution">
    <text evidence="2">The sequence shown here is derived from an EMBL/GenBank/DDBJ whole genome shotgun (WGS) entry which is preliminary data.</text>
</comment>
<sequence length="138" mass="14713">MGAAAKGRVSGSLLDDHEGGTDAGRELSSFWRAAWACAATLLMDGPTTQKRSLWASSTEEGPPWASSTWRDGMLGANAWVSGGEPCSGVSGRAGRAHRRVAALSGAQEGLLHWLGAQKGYYTALEELLRWMSLARHWA</sequence>
<gene>
    <name evidence="2" type="ORF">ILEXP_LOCUS27613</name>
</gene>
<name>A0ABC8SUR6_9AQUA</name>
<organism evidence="2 3">
    <name type="scientific">Ilex paraguariensis</name>
    <name type="common">yerba mate</name>
    <dbReference type="NCBI Taxonomy" id="185542"/>
    <lineage>
        <taxon>Eukaryota</taxon>
        <taxon>Viridiplantae</taxon>
        <taxon>Streptophyta</taxon>
        <taxon>Embryophyta</taxon>
        <taxon>Tracheophyta</taxon>
        <taxon>Spermatophyta</taxon>
        <taxon>Magnoliopsida</taxon>
        <taxon>eudicotyledons</taxon>
        <taxon>Gunneridae</taxon>
        <taxon>Pentapetalae</taxon>
        <taxon>asterids</taxon>
        <taxon>campanulids</taxon>
        <taxon>Aquifoliales</taxon>
        <taxon>Aquifoliaceae</taxon>
        <taxon>Ilex</taxon>
    </lineage>
</organism>
<accession>A0ABC8SUR6</accession>